<protein>
    <recommendedName>
        <fullName evidence="1">PIN domain-containing protein</fullName>
    </recommendedName>
</protein>
<comment type="caution">
    <text evidence="2">The sequence shown here is derived from an EMBL/GenBank/DDBJ whole genome shotgun (WGS) entry which is preliminary data.</text>
</comment>
<dbReference type="SUPFAM" id="SSF88723">
    <property type="entry name" value="PIN domain-like"/>
    <property type="match status" value="1"/>
</dbReference>
<accession>X1LWF7</accession>
<name>X1LWF7_9ZZZZ</name>
<dbReference type="InterPro" id="IPR029060">
    <property type="entry name" value="PIN-like_dom_sf"/>
</dbReference>
<evidence type="ECO:0000313" key="2">
    <source>
        <dbReference type="EMBL" id="GAI10126.1"/>
    </source>
</evidence>
<dbReference type="Gene3D" id="3.40.50.1010">
    <property type="entry name" value="5'-nuclease"/>
    <property type="match status" value="1"/>
</dbReference>
<organism evidence="2">
    <name type="scientific">marine sediment metagenome</name>
    <dbReference type="NCBI Taxonomy" id="412755"/>
    <lineage>
        <taxon>unclassified sequences</taxon>
        <taxon>metagenomes</taxon>
        <taxon>ecological metagenomes</taxon>
    </lineage>
</organism>
<dbReference type="CDD" id="cd09854">
    <property type="entry name" value="PIN_VapC-like"/>
    <property type="match status" value="1"/>
</dbReference>
<proteinExistence type="predicted"/>
<reference evidence="2" key="1">
    <citation type="journal article" date="2014" name="Front. Microbiol.">
        <title>High frequency of phylogenetically diverse reductive dehalogenase-homologous genes in deep subseafloor sedimentary metagenomes.</title>
        <authorList>
            <person name="Kawai M."/>
            <person name="Futagami T."/>
            <person name="Toyoda A."/>
            <person name="Takaki Y."/>
            <person name="Nishi S."/>
            <person name="Hori S."/>
            <person name="Arai W."/>
            <person name="Tsubouchi T."/>
            <person name="Morono Y."/>
            <person name="Uchiyama I."/>
            <person name="Ito T."/>
            <person name="Fujiyama A."/>
            <person name="Inagaki F."/>
            <person name="Takami H."/>
        </authorList>
    </citation>
    <scope>NUCLEOTIDE SEQUENCE</scope>
    <source>
        <strain evidence="2">Expedition CK06-06</strain>
    </source>
</reference>
<dbReference type="EMBL" id="BARV01006243">
    <property type="protein sequence ID" value="GAI10126.1"/>
    <property type="molecule type" value="Genomic_DNA"/>
</dbReference>
<feature type="domain" description="PIN" evidence="1">
    <location>
        <begin position="18"/>
        <end position="140"/>
    </location>
</feature>
<dbReference type="InterPro" id="IPR002716">
    <property type="entry name" value="PIN_dom"/>
</dbReference>
<gene>
    <name evidence="2" type="ORF">S06H3_12784</name>
</gene>
<evidence type="ECO:0000259" key="1">
    <source>
        <dbReference type="Pfam" id="PF01850"/>
    </source>
</evidence>
<dbReference type="Pfam" id="PF01850">
    <property type="entry name" value="PIN"/>
    <property type="match status" value="1"/>
</dbReference>
<dbReference type="AlphaFoldDB" id="X1LWF7"/>
<sequence length="154" mass="17753">MEINIKLFLEKLKELKSICLDSAVLIYHLEKIKPYDNLTRLLLDKIASGYIFCSISTLTVTELLTKLHRSKDFHQISVFEEFINSLPNSKIHPVTYDIAKFAASLRADYNIRTPDSILISTAYIMKSDYFITNDISLKKVNLEGLDMIILDDYL</sequence>